<sequence length="719" mass="77535">MPVRNAIQWWLLAVVSVAVIGFAWQSSRAPAVLHPSGGFAQNGEYASLNVEAVHDRRFGSWNGSDRNVGQLVSEPFVVLTAVSFFVDGYPTRAGEAVYLERADNGARYPLVPSRDPGEAWTRVRFFVPPGWFGRTVRLHGVDASRDFRGWIGIAEVRTELIPIAPVDPWFAVAWTLLVLTAVSAGIPLRYRRNGSRGVVQSPLTFCGMLAAALLWIRLPSMTSGAVLNADEAPMTAQAITFLRHPVPWVDFDGTTSGPLNSIVVSAPALLGLAPTLPGSRLIGTLLLVVLLVGLYAAGRRLWGEIPARIAVLLPFALLCAGLDGAYVSYVSELLPLAMAAIACACLAELAGGTSRNPLCAGLIGIAGGAMPFAKLQAAPIAALLVVTCAFAVCVGTPRNIRAATFVALLGGLLSVPTIVLSAVAVHGGIRDFWISYIVFPRVYVAGNCCTIAGIPFFFQDGPFAAFFSAAILTIAAFAIGSIVLARRFPQRGFSRKVAGSLAVSMLMVIAAIVSIETPYTPFLPYLLWLIPGVTGVIATTIGSFQSTLRSGSAPRWVFPVSVMGGALVALAPVTQGALRTNPYLNHDPLTVQAPIDRRAPSIQGIVGRGQRVVMWGWMPQYLVYADAVMGTRDSISQFQIEPRPFREHYRDRYLRDFVKNRPDFVLEAVGPEAFAYHDRRTQGIESFPQLQRIVMASYAIAVDAESVRLWKRRPDAPVR</sequence>
<dbReference type="Proteomes" id="UP001317532">
    <property type="component" value="Chromosome"/>
</dbReference>
<feature type="transmembrane region" description="Helical" evidence="1">
    <location>
        <begin position="278"/>
        <end position="297"/>
    </location>
</feature>
<feature type="transmembrane region" description="Helical" evidence="1">
    <location>
        <begin position="309"/>
        <end position="327"/>
    </location>
</feature>
<keyword evidence="1" id="KW-0472">Membrane</keyword>
<feature type="transmembrane region" description="Helical" evidence="1">
    <location>
        <begin position="404"/>
        <end position="425"/>
    </location>
</feature>
<keyword evidence="3" id="KW-1185">Reference proteome</keyword>
<feature type="transmembrane region" description="Helical" evidence="1">
    <location>
        <begin position="525"/>
        <end position="544"/>
    </location>
</feature>
<name>A0AAN1XYF5_UNVUL</name>
<feature type="transmembrane region" description="Helical" evidence="1">
    <location>
        <begin position="198"/>
        <end position="218"/>
    </location>
</feature>
<feature type="transmembrane region" description="Helical" evidence="1">
    <location>
        <begin position="168"/>
        <end position="186"/>
    </location>
</feature>
<evidence type="ECO:0000313" key="3">
    <source>
        <dbReference type="Proteomes" id="UP001317532"/>
    </source>
</evidence>
<proteinExistence type="predicted"/>
<keyword evidence="1" id="KW-0812">Transmembrane</keyword>
<dbReference type="EMBL" id="AP025523">
    <property type="protein sequence ID" value="BDE07669.1"/>
    <property type="molecule type" value="Genomic_DNA"/>
</dbReference>
<dbReference type="KEGG" id="vab:WPS_29450"/>
<feature type="transmembrane region" description="Helical" evidence="1">
    <location>
        <begin position="464"/>
        <end position="485"/>
    </location>
</feature>
<reference evidence="2 3" key="1">
    <citation type="journal article" date="2022" name="ISME Commun">
        <title>Vulcanimicrobium alpinus gen. nov. sp. nov., the first cultivated representative of the candidate phylum 'Eremiobacterota', is a metabolically versatile aerobic anoxygenic phototroph.</title>
        <authorList>
            <person name="Yabe S."/>
            <person name="Muto K."/>
            <person name="Abe K."/>
            <person name="Yokota A."/>
            <person name="Staudigel H."/>
            <person name="Tebo B.M."/>
        </authorList>
    </citation>
    <scope>NUCLEOTIDE SEQUENCE [LARGE SCALE GENOMIC DNA]</scope>
    <source>
        <strain evidence="2 3">WC8-2</strain>
    </source>
</reference>
<feature type="transmembrane region" description="Helical" evidence="1">
    <location>
        <begin position="372"/>
        <end position="392"/>
    </location>
</feature>
<evidence type="ECO:0000313" key="2">
    <source>
        <dbReference type="EMBL" id="BDE07669.1"/>
    </source>
</evidence>
<protein>
    <submittedName>
        <fullName evidence="2">Uncharacterized protein</fullName>
    </submittedName>
</protein>
<keyword evidence="1" id="KW-1133">Transmembrane helix</keyword>
<feature type="transmembrane region" description="Helical" evidence="1">
    <location>
        <begin position="556"/>
        <end position="578"/>
    </location>
</feature>
<gene>
    <name evidence="2" type="ORF">WPS_29450</name>
</gene>
<accession>A0AAN1XYF5</accession>
<feature type="transmembrane region" description="Helical" evidence="1">
    <location>
        <begin position="497"/>
        <end position="519"/>
    </location>
</feature>
<organism evidence="2 3">
    <name type="scientific">Vulcanimicrobium alpinum</name>
    <dbReference type="NCBI Taxonomy" id="3016050"/>
    <lineage>
        <taxon>Bacteria</taxon>
        <taxon>Bacillati</taxon>
        <taxon>Vulcanimicrobiota</taxon>
        <taxon>Vulcanimicrobiia</taxon>
        <taxon>Vulcanimicrobiales</taxon>
        <taxon>Vulcanimicrobiaceae</taxon>
        <taxon>Vulcanimicrobium</taxon>
    </lineage>
</organism>
<dbReference type="AlphaFoldDB" id="A0AAN1XYF5"/>
<evidence type="ECO:0000256" key="1">
    <source>
        <dbReference type="SAM" id="Phobius"/>
    </source>
</evidence>